<keyword evidence="2 3" id="KW-0802">TPR repeat</keyword>
<keyword evidence="6" id="KW-1185">Reference proteome</keyword>
<dbReference type="InterPro" id="IPR011990">
    <property type="entry name" value="TPR-like_helical_dom_sf"/>
</dbReference>
<evidence type="ECO:0000256" key="2">
    <source>
        <dbReference type="ARBA" id="ARBA00022803"/>
    </source>
</evidence>
<keyword evidence="1" id="KW-0677">Repeat</keyword>
<dbReference type="Proteomes" id="UP001167796">
    <property type="component" value="Unassembled WGS sequence"/>
</dbReference>
<protein>
    <submittedName>
        <fullName evidence="5">Tetratricopeptide repeat protein</fullName>
    </submittedName>
</protein>
<evidence type="ECO:0000256" key="4">
    <source>
        <dbReference type="SAM" id="SignalP"/>
    </source>
</evidence>
<dbReference type="PANTHER" id="PTHR44186">
    <property type="match status" value="1"/>
</dbReference>
<gene>
    <name evidence="5" type="ORF">Q5H92_18975</name>
</gene>
<feature type="signal peptide" evidence="4">
    <location>
        <begin position="1"/>
        <end position="22"/>
    </location>
</feature>
<organism evidence="5 6">
    <name type="scientific">Hymenobacter mellowenesis</name>
    <dbReference type="NCBI Taxonomy" id="3063995"/>
    <lineage>
        <taxon>Bacteria</taxon>
        <taxon>Pseudomonadati</taxon>
        <taxon>Bacteroidota</taxon>
        <taxon>Cytophagia</taxon>
        <taxon>Cytophagales</taxon>
        <taxon>Hymenobacteraceae</taxon>
        <taxon>Hymenobacter</taxon>
    </lineage>
</organism>
<dbReference type="Pfam" id="PF14559">
    <property type="entry name" value="TPR_19"/>
    <property type="match status" value="1"/>
</dbReference>
<dbReference type="PROSITE" id="PS50005">
    <property type="entry name" value="TPR"/>
    <property type="match status" value="2"/>
</dbReference>
<evidence type="ECO:0000313" key="6">
    <source>
        <dbReference type="Proteomes" id="UP001167796"/>
    </source>
</evidence>
<feature type="chain" id="PRO_5046391389" evidence="4">
    <location>
        <begin position="23"/>
        <end position="360"/>
    </location>
</feature>
<dbReference type="InterPro" id="IPR019734">
    <property type="entry name" value="TPR_rpt"/>
</dbReference>
<dbReference type="RefSeq" id="WP_305013131.1">
    <property type="nucleotide sequence ID" value="NZ_JAUQSX010000010.1"/>
</dbReference>
<evidence type="ECO:0000313" key="5">
    <source>
        <dbReference type="EMBL" id="MDO7848457.1"/>
    </source>
</evidence>
<sequence>MSKRLRLASLALALGTSLAAVAQTPKQEAEAKGVNAIRLMDEGKLDEAIGLLREAQKLDPARSDYAYELGYAYYQQKKYPQALEMLEPLIKLTDASDRTFELLGNAYDDNGNPQKAIEAYEAGMRKFPASGRLPLELGIVYMGQKEYDKAIGYFENGIRVAPAFSSNYYWAAKLFCNSSEEVWGMIYGELFINLEPNSQRTFEISKLLYDTYKSEIKFTGADTVKVSFSTNNIIVPVKGKKLKLPYGGMVYEPVMLMSTIGEKSVNLNALDRIRTNFVENYYRLPASKDVPNVLFDYQRQIKQAGHLEAYNHWLLLAGDETGFSQWEKANPEKWNSFLGWFKENPLQLNSKHMFYRAQYQ</sequence>
<dbReference type="Pfam" id="PF13432">
    <property type="entry name" value="TPR_16"/>
    <property type="match status" value="1"/>
</dbReference>
<feature type="repeat" description="TPR" evidence="3">
    <location>
        <begin position="63"/>
        <end position="96"/>
    </location>
</feature>
<accession>A0ABT9AF14</accession>
<dbReference type="PANTHER" id="PTHR44186:SF1">
    <property type="entry name" value="BARDET-BIEDL SYNDROME 4 PROTEIN"/>
    <property type="match status" value="1"/>
</dbReference>
<dbReference type="EMBL" id="JAUQSX010000010">
    <property type="protein sequence ID" value="MDO7848457.1"/>
    <property type="molecule type" value="Genomic_DNA"/>
</dbReference>
<dbReference type="SMART" id="SM00028">
    <property type="entry name" value="TPR"/>
    <property type="match status" value="4"/>
</dbReference>
<comment type="caution">
    <text evidence="5">The sequence shown here is derived from an EMBL/GenBank/DDBJ whole genome shotgun (WGS) entry which is preliminary data.</text>
</comment>
<dbReference type="Gene3D" id="1.25.40.10">
    <property type="entry name" value="Tetratricopeptide repeat domain"/>
    <property type="match status" value="1"/>
</dbReference>
<proteinExistence type="predicted"/>
<feature type="repeat" description="TPR" evidence="3">
    <location>
        <begin position="131"/>
        <end position="164"/>
    </location>
</feature>
<name>A0ABT9AF14_9BACT</name>
<keyword evidence="4" id="KW-0732">Signal</keyword>
<reference evidence="5" key="1">
    <citation type="submission" date="2023-07" db="EMBL/GenBank/DDBJ databases">
        <authorList>
            <person name="Kim M.K."/>
        </authorList>
    </citation>
    <scope>NUCLEOTIDE SEQUENCE</scope>
    <source>
        <strain evidence="5">M29</strain>
    </source>
</reference>
<dbReference type="SUPFAM" id="SSF48452">
    <property type="entry name" value="TPR-like"/>
    <property type="match status" value="1"/>
</dbReference>
<evidence type="ECO:0000256" key="3">
    <source>
        <dbReference type="PROSITE-ProRule" id="PRU00339"/>
    </source>
</evidence>
<evidence type="ECO:0000256" key="1">
    <source>
        <dbReference type="ARBA" id="ARBA00022737"/>
    </source>
</evidence>